<sequence length="506" mass="55393">MTDEDVGFLLRSDLALVTIEAPAGCGKTFQGANYALDAASSLAAGRVLILTHTHAARSVFANRTRRLLDRVEIRTIDSFLTEIAAIYHRTLNFPLDVGSWARENSAYDVVAARCKELLERSRNVSRAAALRYPIIICDEHQDASVDQHAAIMAIHRAGSRVRFLGDSMQIIYGGAGARTSAAVKRWEGLKSEGGWGSLTNPHRWRSGSMELGEWVLAAREALASGKAIDLAGKLPTGLTVLHAANSARLAHKAITMAADDRRQISMMARKSSQLFVLTVGNERVDHLNAFFNRSVRIWEGHGREALSSLVKSVEDSSGTPSGIVEALLSFVDGTCTGFTDSTHGRRLRQEVLDGCSKPSRGLPAHLQVIGRFILDEPNHRGLSRSLTLLRGHITSKTPGFANVSIDLKSEFQDAVKLGSYASAGEGLIEITRRRTFSHPQPPAKCISTIHKAKGLECDNALIMMCDKQSFSNTDYKRRLLYVGLSRAMENLTLVICRDEPSPLFTF</sequence>
<dbReference type="Pfam" id="PF13538">
    <property type="entry name" value="UvrD_C_2"/>
    <property type="match status" value="1"/>
</dbReference>
<dbReference type="InterPro" id="IPR027417">
    <property type="entry name" value="P-loop_NTPase"/>
</dbReference>
<comment type="caution">
    <text evidence="3">The sequence shown here is derived from an EMBL/GenBank/DDBJ whole genome shotgun (WGS) entry which is preliminary data.</text>
</comment>
<dbReference type="EMBL" id="CBYB010000034">
    <property type="protein sequence ID" value="CDM60300.1"/>
    <property type="molecule type" value="Genomic_DNA"/>
</dbReference>
<accession>W6RJ12</accession>
<dbReference type="GO" id="GO:0043138">
    <property type="term" value="F:3'-5' DNA helicase activity"/>
    <property type="evidence" value="ECO:0007669"/>
    <property type="project" value="TreeGrafter"/>
</dbReference>
<dbReference type="GO" id="GO:0003677">
    <property type="term" value="F:DNA binding"/>
    <property type="evidence" value="ECO:0007669"/>
    <property type="project" value="InterPro"/>
</dbReference>
<dbReference type="GO" id="GO:0005524">
    <property type="term" value="F:ATP binding"/>
    <property type="evidence" value="ECO:0007669"/>
    <property type="project" value="InterPro"/>
</dbReference>
<dbReference type="PANTHER" id="PTHR11070:SF2">
    <property type="entry name" value="ATP-DEPENDENT DNA HELICASE SRS2"/>
    <property type="match status" value="1"/>
</dbReference>
<gene>
    <name evidence="3" type="ORF">LPU83_pLPU83b_0313</name>
</gene>
<geneLocation type="plasmid" evidence="3">
    <name>pLPU83b</name>
</geneLocation>
<reference evidence="3" key="1">
    <citation type="submission" date="2013-11" db="EMBL/GenBank/DDBJ databases">
        <title>Draft genome sequence of the broad-host-range Rhizobium sp. LPU83 strain, a member of the low-genetic diversity Oregon-like Rhizobium sp. group.</title>
        <authorList>
            <person name="Wibberg D."/>
            <person name="Puehler A."/>
            <person name="Schlueter A."/>
        </authorList>
    </citation>
    <scope>NUCLEOTIDE SEQUENCE [LARGE SCALE GENOMIC DNA]</scope>
    <source>
        <strain evidence="3">LPU83</strain>
        <plasmid evidence="3">pLPU83b</plasmid>
    </source>
</reference>
<dbReference type="SUPFAM" id="SSF52540">
    <property type="entry name" value="P-loop containing nucleoside triphosphate hydrolases"/>
    <property type="match status" value="1"/>
</dbReference>
<proteinExistence type="predicted"/>
<name>W6RJ12_9HYPH</name>
<dbReference type="PANTHER" id="PTHR11070">
    <property type="entry name" value="UVRD / RECB / PCRA DNA HELICASE FAMILY MEMBER"/>
    <property type="match status" value="1"/>
</dbReference>
<dbReference type="InterPro" id="IPR027785">
    <property type="entry name" value="UvrD-like_helicase_C"/>
</dbReference>
<dbReference type="Pfam" id="PF13245">
    <property type="entry name" value="AAA_19"/>
    <property type="match status" value="1"/>
</dbReference>
<evidence type="ECO:0000256" key="1">
    <source>
        <dbReference type="ARBA" id="ARBA00034923"/>
    </source>
</evidence>
<dbReference type="Gene3D" id="3.40.50.300">
    <property type="entry name" value="P-loop containing nucleotide triphosphate hydrolases"/>
    <property type="match status" value="2"/>
</dbReference>
<dbReference type="InterPro" id="IPR000212">
    <property type="entry name" value="DNA_helicase_UvrD/REP"/>
</dbReference>
<feature type="domain" description="UvrD-like helicase C-terminal" evidence="2">
    <location>
        <begin position="445"/>
        <end position="494"/>
    </location>
</feature>
<dbReference type="Proteomes" id="UP000019443">
    <property type="component" value="Unassembled WGS sequence"/>
</dbReference>
<organism evidence="3 4">
    <name type="scientific">Rhizobium favelukesii</name>
    <dbReference type="NCBI Taxonomy" id="348824"/>
    <lineage>
        <taxon>Bacteria</taxon>
        <taxon>Pseudomonadati</taxon>
        <taxon>Pseudomonadota</taxon>
        <taxon>Alphaproteobacteria</taxon>
        <taxon>Hyphomicrobiales</taxon>
        <taxon>Rhizobiaceae</taxon>
        <taxon>Rhizobium/Agrobacterium group</taxon>
        <taxon>Rhizobium</taxon>
    </lineage>
</organism>
<evidence type="ECO:0000313" key="3">
    <source>
        <dbReference type="EMBL" id="CDM60300.1"/>
    </source>
</evidence>
<keyword evidence="3" id="KW-0614">Plasmid</keyword>
<dbReference type="RefSeq" id="WP_024317463.1">
    <property type="nucleotide sequence ID" value="NZ_ATTO01000055.1"/>
</dbReference>
<keyword evidence="4" id="KW-1185">Reference proteome</keyword>
<dbReference type="AlphaFoldDB" id="W6RJ12"/>
<evidence type="ECO:0000313" key="4">
    <source>
        <dbReference type="Proteomes" id="UP000019443"/>
    </source>
</evidence>
<protein>
    <recommendedName>
        <fullName evidence="1">DNA 3'-5' helicase II</fullName>
    </recommendedName>
</protein>
<evidence type="ECO:0000259" key="2">
    <source>
        <dbReference type="Pfam" id="PF13538"/>
    </source>
</evidence>
<dbReference type="GO" id="GO:0000725">
    <property type="term" value="P:recombinational repair"/>
    <property type="evidence" value="ECO:0007669"/>
    <property type="project" value="TreeGrafter"/>
</dbReference>